<organism evidence="1 2">
    <name type="scientific">Mythimna loreyi</name>
    <dbReference type="NCBI Taxonomy" id="667449"/>
    <lineage>
        <taxon>Eukaryota</taxon>
        <taxon>Metazoa</taxon>
        <taxon>Ecdysozoa</taxon>
        <taxon>Arthropoda</taxon>
        <taxon>Hexapoda</taxon>
        <taxon>Insecta</taxon>
        <taxon>Pterygota</taxon>
        <taxon>Neoptera</taxon>
        <taxon>Endopterygota</taxon>
        <taxon>Lepidoptera</taxon>
        <taxon>Glossata</taxon>
        <taxon>Ditrysia</taxon>
        <taxon>Noctuoidea</taxon>
        <taxon>Noctuidae</taxon>
        <taxon>Noctuinae</taxon>
        <taxon>Hadenini</taxon>
        <taxon>Mythimna</taxon>
    </lineage>
</organism>
<name>A0ACC2QZU6_9NEOP</name>
<reference evidence="1" key="1">
    <citation type="submission" date="2023-03" db="EMBL/GenBank/DDBJ databases">
        <title>Chromosome-level genomes of two armyworms, Mythimna separata and Mythimna loreyi, provide insights into the biosynthesis and reception of sex pheromones.</title>
        <authorList>
            <person name="Zhao H."/>
        </authorList>
    </citation>
    <scope>NUCLEOTIDE SEQUENCE</scope>
    <source>
        <strain evidence="1">BeijingLab</strain>
    </source>
</reference>
<evidence type="ECO:0000313" key="2">
    <source>
        <dbReference type="Proteomes" id="UP001231649"/>
    </source>
</evidence>
<sequence>MRFSTNLLYLECNVLRVRQLYILSVAIKFHRNAHSTRQSSCRSRRNVTWQKSRTRLDFGKRCFQFMGPFIYSKLNKELNILQMTKHKCKTHVIKFLKTLNYDTTESFFKNPY</sequence>
<evidence type="ECO:0000313" key="1">
    <source>
        <dbReference type="EMBL" id="KAJ8729514.1"/>
    </source>
</evidence>
<dbReference type="Proteomes" id="UP001231649">
    <property type="component" value="Chromosome 10"/>
</dbReference>
<keyword evidence="2" id="KW-1185">Reference proteome</keyword>
<proteinExistence type="predicted"/>
<gene>
    <name evidence="1" type="ORF">PYW08_001095</name>
</gene>
<accession>A0ACC2QZU6</accession>
<comment type="caution">
    <text evidence="1">The sequence shown here is derived from an EMBL/GenBank/DDBJ whole genome shotgun (WGS) entry which is preliminary data.</text>
</comment>
<dbReference type="EMBL" id="CM056786">
    <property type="protein sequence ID" value="KAJ8729514.1"/>
    <property type="molecule type" value="Genomic_DNA"/>
</dbReference>
<protein>
    <submittedName>
        <fullName evidence="1">Uncharacterized protein</fullName>
    </submittedName>
</protein>